<dbReference type="InterPro" id="IPR007110">
    <property type="entry name" value="Ig-like_dom"/>
</dbReference>
<dbReference type="Proteomes" id="UP001488838">
    <property type="component" value="Unassembled WGS sequence"/>
</dbReference>
<dbReference type="AlphaFoldDB" id="A0AAW0H175"/>
<dbReference type="GO" id="GO:0002250">
    <property type="term" value="P:adaptive immune response"/>
    <property type="evidence" value="ECO:0007669"/>
    <property type="project" value="UniProtKB-KW"/>
</dbReference>
<evidence type="ECO:0000256" key="3">
    <source>
        <dbReference type="ARBA" id="ARBA00023157"/>
    </source>
</evidence>
<dbReference type="FunFam" id="2.60.40.10:FF:001378">
    <property type="entry name" value="Immunoglobulin kappa variable 4-1"/>
    <property type="match status" value="1"/>
</dbReference>
<sequence length="131" mass="14709">MMTQSPSFMAVLTGDKITISCKSSQNLLYSKDWKNYLVWYQQKPGQSPKLLIYWASSRDTGVPDRFIGSGSETDFTLTISSVQAEDLAHYYCLQHYSYPSTVLQPPTKMSESLTSCLYHAQHLVCALPPSA</sequence>
<dbReference type="PANTHER" id="PTHR23267">
    <property type="entry name" value="IMMUNOGLOBULIN LIGHT CHAIN"/>
    <property type="match status" value="1"/>
</dbReference>
<dbReference type="Gene3D" id="2.60.40.10">
    <property type="entry name" value="Immunoglobulins"/>
    <property type="match status" value="1"/>
</dbReference>
<evidence type="ECO:0000313" key="6">
    <source>
        <dbReference type="EMBL" id="KAK7795042.1"/>
    </source>
</evidence>
<evidence type="ECO:0000256" key="2">
    <source>
        <dbReference type="ARBA" id="ARBA00023130"/>
    </source>
</evidence>
<reference evidence="6 7" key="1">
    <citation type="journal article" date="2023" name="bioRxiv">
        <title>Conserved and derived expression patterns and positive selection on dental genes reveal complex evolutionary context of ever-growing rodent molars.</title>
        <authorList>
            <person name="Calamari Z.T."/>
            <person name="Song A."/>
            <person name="Cohen E."/>
            <person name="Akter M."/>
            <person name="Roy R.D."/>
            <person name="Hallikas O."/>
            <person name="Christensen M.M."/>
            <person name="Li P."/>
            <person name="Marangoni P."/>
            <person name="Jernvall J."/>
            <person name="Klein O.D."/>
        </authorList>
    </citation>
    <scope>NUCLEOTIDE SEQUENCE [LARGE SCALE GENOMIC DNA]</scope>
    <source>
        <strain evidence="6">V071</strain>
    </source>
</reference>
<proteinExistence type="predicted"/>
<feature type="domain" description="Ig-like" evidence="5">
    <location>
        <begin position="1"/>
        <end position="92"/>
    </location>
</feature>
<organism evidence="6 7">
    <name type="scientific">Myodes glareolus</name>
    <name type="common">Bank vole</name>
    <name type="synonym">Clethrionomys glareolus</name>
    <dbReference type="NCBI Taxonomy" id="447135"/>
    <lineage>
        <taxon>Eukaryota</taxon>
        <taxon>Metazoa</taxon>
        <taxon>Chordata</taxon>
        <taxon>Craniata</taxon>
        <taxon>Vertebrata</taxon>
        <taxon>Euteleostomi</taxon>
        <taxon>Mammalia</taxon>
        <taxon>Eutheria</taxon>
        <taxon>Euarchontoglires</taxon>
        <taxon>Glires</taxon>
        <taxon>Rodentia</taxon>
        <taxon>Myomorpha</taxon>
        <taxon>Muroidea</taxon>
        <taxon>Cricetidae</taxon>
        <taxon>Arvicolinae</taxon>
        <taxon>Myodes</taxon>
    </lineage>
</organism>
<keyword evidence="7" id="KW-1185">Reference proteome</keyword>
<feature type="non-terminal residue" evidence="6">
    <location>
        <position position="131"/>
    </location>
</feature>
<keyword evidence="2" id="KW-1064">Adaptive immunity</keyword>
<gene>
    <name evidence="6" type="ORF">U0070_025771</name>
</gene>
<dbReference type="SUPFAM" id="SSF48726">
    <property type="entry name" value="Immunoglobulin"/>
    <property type="match status" value="1"/>
</dbReference>
<dbReference type="PROSITE" id="PS50835">
    <property type="entry name" value="IG_LIKE"/>
    <property type="match status" value="1"/>
</dbReference>
<evidence type="ECO:0000313" key="7">
    <source>
        <dbReference type="Proteomes" id="UP001488838"/>
    </source>
</evidence>
<dbReference type="Pfam" id="PF07686">
    <property type="entry name" value="V-set"/>
    <property type="match status" value="1"/>
</dbReference>
<dbReference type="InterPro" id="IPR013783">
    <property type="entry name" value="Ig-like_fold"/>
</dbReference>
<dbReference type="InterPro" id="IPR050150">
    <property type="entry name" value="IgV_Light_Chain"/>
</dbReference>
<dbReference type="SMART" id="SM00406">
    <property type="entry name" value="IGv"/>
    <property type="match status" value="1"/>
</dbReference>
<keyword evidence="3" id="KW-1015">Disulfide bond</keyword>
<dbReference type="InterPro" id="IPR003599">
    <property type="entry name" value="Ig_sub"/>
</dbReference>
<keyword evidence="1" id="KW-0391">Immunity</keyword>
<dbReference type="EMBL" id="JBBHLL010003831">
    <property type="protein sequence ID" value="KAK7795042.1"/>
    <property type="molecule type" value="Genomic_DNA"/>
</dbReference>
<protein>
    <recommendedName>
        <fullName evidence="5">Ig-like domain-containing protein</fullName>
    </recommendedName>
</protein>
<dbReference type="GO" id="GO:0019814">
    <property type="term" value="C:immunoglobulin complex"/>
    <property type="evidence" value="ECO:0007669"/>
    <property type="project" value="UniProtKB-KW"/>
</dbReference>
<evidence type="ECO:0000256" key="1">
    <source>
        <dbReference type="ARBA" id="ARBA00022859"/>
    </source>
</evidence>
<dbReference type="InterPro" id="IPR036179">
    <property type="entry name" value="Ig-like_dom_sf"/>
</dbReference>
<keyword evidence="4" id="KW-1280">Immunoglobulin</keyword>
<name>A0AAW0H175_MYOGA</name>
<evidence type="ECO:0000259" key="5">
    <source>
        <dbReference type="PROSITE" id="PS50835"/>
    </source>
</evidence>
<evidence type="ECO:0000256" key="4">
    <source>
        <dbReference type="ARBA" id="ARBA00043265"/>
    </source>
</evidence>
<accession>A0AAW0H175</accession>
<comment type="caution">
    <text evidence="6">The sequence shown here is derived from an EMBL/GenBank/DDBJ whole genome shotgun (WGS) entry which is preliminary data.</text>
</comment>
<dbReference type="InterPro" id="IPR013106">
    <property type="entry name" value="Ig_V-set"/>
</dbReference>
<dbReference type="SMART" id="SM00409">
    <property type="entry name" value="IG"/>
    <property type="match status" value="1"/>
</dbReference>